<dbReference type="EMBL" id="KQ425255">
    <property type="protein sequence ID" value="KOF69670.1"/>
    <property type="molecule type" value="Genomic_DNA"/>
</dbReference>
<dbReference type="OrthoDB" id="6157492at2759"/>
<keyword evidence="2" id="KW-0862">Zinc</keyword>
<keyword evidence="5" id="KW-1133">Transmembrane helix</keyword>
<dbReference type="SMART" id="SM00184">
    <property type="entry name" value="RING"/>
    <property type="match status" value="1"/>
</dbReference>
<evidence type="ECO:0000256" key="1">
    <source>
        <dbReference type="ARBA" id="ARBA00022771"/>
    </source>
</evidence>
<keyword evidence="1 3" id="KW-0863">Zinc-finger</keyword>
<feature type="compositionally biased region" description="Basic residues" evidence="4">
    <location>
        <begin position="138"/>
        <end position="147"/>
    </location>
</feature>
<sequence length="251" mass="30100">MILWLLWTLLEIYICFNFIQYILYQYTDFSSYLPLAKIRLNELWHYSVKPMLLNFNYHIIDLWRNFTFERLYEKLYSFGCFIFMPLYNSYLFKSCKRLFTKYAPSYLPAKYLPIYLIIFAITCYLIYKLCRREPQRMRSHTQRHRSGLRAPRPHFPPDIEPFSDDEPDNEAEDISFNNIDDNGNSGSVDLSSYRNASHRSCPVCKHYEFNAVVLPCGHTALCLKCALKYYYHQRKCPVCQKAISTVHRIYL</sequence>
<dbReference type="InterPro" id="IPR001841">
    <property type="entry name" value="Znf_RING"/>
</dbReference>
<feature type="region of interest" description="Disordered" evidence="4">
    <location>
        <begin position="138"/>
        <end position="167"/>
    </location>
</feature>
<dbReference type="AlphaFoldDB" id="A0A0L8FZA3"/>
<evidence type="ECO:0000256" key="3">
    <source>
        <dbReference type="PROSITE-ProRule" id="PRU00175"/>
    </source>
</evidence>
<evidence type="ECO:0000256" key="5">
    <source>
        <dbReference type="SAM" id="Phobius"/>
    </source>
</evidence>
<keyword evidence="5" id="KW-0812">Transmembrane</keyword>
<organism evidence="7">
    <name type="scientific">Octopus bimaculoides</name>
    <name type="common">California two-spotted octopus</name>
    <dbReference type="NCBI Taxonomy" id="37653"/>
    <lineage>
        <taxon>Eukaryota</taxon>
        <taxon>Metazoa</taxon>
        <taxon>Spiralia</taxon>
        <taxon>Lophotrochozoa</taxon>
        <taxon>Mollusca</taxon>
        <taxon>Cephalopoda</taxon>
        <taxon>Coleoidea</taxon>
        <taxon>Octopodiformes</taxon>
        <taxon>Octopoda</taxon>
        <taxon>Incirrata</taxon>
        <taxon>Octopodidae</taxon>
        <taxon>Octopus</taxon>
    </lineage>
</organism>
<evidence type="ECO:0000256" key="4">
    <source>
        <dbReference type="SAM" id="MobiDB-lite"/>
    </source>
</evidence>
<evidence type="ECO:0000256" key="2">
    <source>
        <dbReference type="ARBA" id="ARBA00022833"/>
    </source>
</evidence>
<dbReference type="InterPro" id="IPR013083">
    <property type="entry name" value="Znf_RING/FYVE/PHD"/>
</dbReference>
<dbReference type="GO" id="GO:0008270">
    <property type="term" value="F:zinc ion binding"/>
    <property type="evidence" value="ECO:0007669"/>
    <property type="project" value="UniProtKB-KW"/>
</dbReference>
<reference evidence="7" key="1">
    <citation type="submission" date="2015-07" db="EMBL/GenBank/DDBJ databases">
        <title>MeaNS - Measles Nucleotide Surveillance Program.</title>
        <authorList>
            <person name="Tran T."/>
            <person name="Druce J."/>
        </authorList>
    </citation>
    <scope>NUCLEOTIDE SEQUENCE</scope>
    <source>
        <strain evidence="7">UCB-OBI-ISO-001</strain>
        <tissue evidence="7">Gonad</tissue>
    </source>
</reference>
<evidence type="ECO:0000313" key="7">
    <source>
        <dbReference type="EMBL" id="KOF69670.1"/>
    </source>
</evidence>
<protein>
    <recommendedName>
        <fullName evidence="6">RING-type domain-containing protein</fullName>
    </recommendedName>
</protein>
<feature type="transmembrane region" description="Helical" evidence="5">
    <location>
        <begin position="5"/>
        <end position="23"/>
    </location>
</feature>
<feature type="transmembrane region" description="Helical" evidence="5">
    <location>
        <begin position="112"/>
        <end position="130"/>
    </location>
</feature>
<name>A0A0L8FZA3_OCTBM</name>
<proteinExistence type="predicted"/>
<dbReference type="Gene3D" id="3.30.40.10">
    <property type="entry name" value="Zinc/RING finger domain, C3HC4 (zinc finger)"/>
    <property type="match status" value="1"/>
</dbReference>
<dbReference type="Pfam" id="PF13920">
    <property type="entry name" value="zf-C3HC4_3"/>
    <property type="match status" value="1"/>
</dbReference>
<accession>A0A0L8FZA3</accession>
<keyword evidence="1 3" id="KW-0479">Metal-binding</keyword>
<gene>
    <name evidence="7" type="ORF">OCBIM_22004281mg</name>
</gene>
<dbReference type="PROSITE" id="PS50089">
    <property type="entry name" value="ZF_RING_2"/>
    <property type="match status" value="1"/>
</dbReference>
<keyword evidence="5" id="KW-0472">Membrane</keyword>
<dbReference type="SUPFAM" id="SSF57850">
    <property type="entry name" value="RING/U-box"/>
    <property type="match status" value="1"/>
</dbReference>
<evidence type="ECO:0000259" key="6">
    <source>
        <dbReference type="PROSITE" id="PS50089"/>
    </source>
</evidence>
<feature type="domain" description="RING-type" evidence="6">
    <location>
        <begin position="201"/>
        <end position="240"/>
    </location>
</feature>
<feature type="transmembrane region" description="Helical" evidence="5">
    <location>
        <begin position="75"/>
        <end position="92"/>
    </location>
</feature>